<protein>
    <recommendedName>
        <fullName evidence="3">VWFA domain-containing protein</fullName>
    </recommendedName>
</protein>
<evidence type="ECO:0008006" key="3">
    <source>
        <dbReference type="Google" id="ProtNLM"/>
    </source>
</evidence>
<dbReference type="Gene3D" id="3.40.50.410">
    <property type="entry name" value="von Willebrand factor, type A domain"/>
    <property type="match status" value="1"/>
</dbReference>
<organism evidence="1 2">
    <name type="scientific">Kouleothrix aurantiaca</name>
    <dbReference type="NCBI Taxonomy" id="186479"/>
    <lineage>
        <taxon>Bacteria</taxon>
        <taxon>Bacillati</taxon>
        <taxon>Chloroflexota</taxon>
        <taxon>Chloroflexia</taxon>
        <taxon>Chloroflexales</taxon>
        <taxon>Roseiflexineae</taxon>
        <taxon>Roseiflexaceae</taxon>
        <taxon>Kouleothrix</taxon>
    </lineage>
</organism>
<dbReference type="EMBL" id="LJCR01003259">
    <property type="protein sequence ID" value="KPV47764.1"/>
    <property type="molecule type" value="Genomic_DNA"/>
</dbReference>
<name>A0A0P9DCV7_9CHLR</name>
<keyword evidence="2" id="KW-1185">Reference proteome</keyword>
<dbReference type="AlphaFoldDB" id="A0A0P9DCV7"/>
<reference evidence="1 2" key="1">
    <citation type="submission" date="2015-09" db="EMBL/GenBank/DDBJ databases">
        <title>Draft genome sequence of Kouleothrix aurantiaca JCM 19913.</title>
        <authorList>
            <person name="Hemp J."/>
        </authorList>
    </citation>
    <scope>NUCLEOTIDE SEQUENCE [LARGE SCALE GENOMIC DNA]</scope>
    <source>
        <strain evidence="1 2">COM-B</strain>
    </source>
</reference>
<accession>A0A0P9DCV7</accession>
<dbReference type="SUPFAM" id="SSF53300">
    <property type="entry name" value="vWA-like"/>
    <property type="match status" value="1"/>
</dbReference>
<gene>
    <name evidence="1" type="ORF">SE17_41690</name>
</gene>
<sequence>MRRTLLLAPLLVVLLLVVFFVPLRAERTATPAVPGAPGAHVTQVDSSHYPDVTLYVGVTDDGGQPVGGLSARDFAVTEDGQPVTIGAFAGGAGAVSAALVIDRSGSMAEADKIDGAQEAAQAFVDQMHSADRTTLIAFDE</sequence>
<dbReference type="InterPro" id="IPR036465">
    <property type="entry name" value="vWFA_dom_sf"/>
</dbReference>
<comment type="caution">
    <text evidence="1">The sequence shown here is derived from an EMBL/GenBank/DDBJ whole genome shotgun (WGS) entry which is preliminary data.</text>
</comment>
<proteinExistence type="predicted"/>
<feature type="non-terminal residue" evidence="1">
    <location>
        <position position="140"/>
    </location>
</feature>
<dbReference type="Proteomes" id="UP000050509">
    <property type="component" value="Unassembled WGS sequence"/>
</dbReference>
<evidence type="ECO:0000313" key="1">
    <source>
        <dbReference type="EMBL" id="KPV47764.1"/>
    </source>
</evidence>
<evidence type="ECO:0000313" key="2">
    <source>
        <dbReference type="Proteomes" id="UP000050509"/>
    </source>
</evidence>